<dbReference type="SUPFAM" id="SSF50037">
    <property type="entry name" value="C-terminal domain of transcriptional repressors"/>
    <property type="match status" value="1"/>
</dbReference>
<dbReference type="InterPro" id="IPR008988">
    <property type="entry name" value="Transcriptional_repressor_C"/>
</dbReference>
<sequence length="118" mass="13378">MTKKSFIDISHVQKRESFAFKYLLIYTLNIPFISEIQFELNMLKTSPLINQQESSHVYVKKIVSDCKTQVRLLGLGIGIGSNLQILRNRGGDMVLANNNSRISLGRSIAEKILVSKEH</sequence>
<dbReference type="EMBL" id="SMFQ01000004">
    <property type="protein sequence ID" value="TCJ85060.1"/>
    <property type="molecule type" value="Genomic_DNA"/>
</dbReference>
<proteinExistence type="predicted"/>
<comment type="caution">
    <text evidence="3">The sequence shown here is derived from an EMBL/GenBank/DDBJ whole genome shotgun (WGS) entry which is preliminary data.</text>
</comment>
<gene>
    <name evidence="3" type="ORF">EV695_3025</name>
</gene>
<dbReference type="Proteomes" id="UP000294887">
    <property type="component" value="Unassembled WGS sequence"/>
</dbReference>
<dbReference type="InterPro" id="IPR038157">
    <property type="entry name" value="FeoA_core_dom"/>
</dbReference>
<evidence type="ECO:0000313" key="3">
    <source>
        <dbReference type="EMBL" id="TCJ85060.1"/>
    </source>
</evidence>
<protein>
    <submittedName>
        <fullName evidence="3">Fe2+ transport system protein FeoA</fullName>
    </submittedName>
</protein>
<dbReference type="GO" id="GO:0046914">
    <property type="term" value="F:transition metal ion binding"/>
    <property type="evidence" value="ECO:0007669"/>
    <property type="project" value="InterPro"/>
</dbReference>
<dbReference type="SMART" id="SM00899">
    <property type="entry name" value="FeoA"/>
    <property type="match status" value="1"/>
</dbReference>
<keyword evidence="4" id="KW-1185">Reference proteome</keyword>
<dbReference type="Pfam" id="PF04023">
    <property type="entry name" value="FeoA"/>
    <property type="match status" value="1"/>
</dbReference>
<keyword evidence="1" id="KW-0408">Iron</keyword>
<dbReference type="InterPro" id="IPR007167">
    <property type="entry name" value="Fe-transptr_FeoA-like"/>
</dbReference>
<organism evidence="3 4">
    <name type="scientific">Cocleimonas flava</name>
    <dbReference type="NCBI Taxonomy" id="634765"/>
    <lineage>
        <taxon>Bacteria</taxon>
        <taxon>Pseudomonadati</taxon>
        <taxon>Pseudomonadota</taxon>
        <taxon>Gammaproteobacteria</taxon>
        <taxon>Thiotrichales</taxon>
        <taxon>Thiotrichaceae</taxon>
        <taxon>Cocleimonas</taxon>
    </lineage>
</organism>
<dbReference type="PANTHER" id="PTHR43151">
    <property type="entry name" value="FEOA FAMILY PROTEIN"/>
    <property type="match status" value="1"/>
</dbReference>
<dbReference type="Gene3D" id="2.30.30.90">
    <property type="match status" value="1"/>
</dbReference>
<dbReference type="AlphaFoldDB" id="A0A4R1EWA6"/>
<evidence type="ECO:0000259" key="2">
    <source>
        <dbReference type="SMART" id="SM00899"/>
    </source>
</evidence>
<evidence type="ECO:0000256" key="1">
    <source>
        <dbReference type="ARBA" id="ARBA00023004"/>
    </source>
</evidence>
<name>A0A4R1EWA6_9GAMM</name>
<accession>A0A4R1EWA6</accession>
<evidence type="ECO:0000313" key="4">
    <source>
        <dbReference type="Proteomes" id="UP000294887"/>
    </source>
</evidence>
<feature type="domain" description="Ferrous iron transporter FeoA-like" evidence="2">
    <location>
        <begin position="46"/>
        <end position="116"/>
    </location>
</feature>
<dbReference type="InterPro" id="IPR053184">
    <property type="entry name" value="FeoA-like"/>
</dbReference>
<dbReference type="PANTHER" id="PTHR43151:SF2">
    <property type="entry name" value="FE(2+) TRANSPORT PROTEIN A-RELATED"/>
    <property type="match status" value="1"/>
</dbReference>
<reference evidence="3 4" key="1">
    <citation type="submission" date="2019-03" db="EMBL/GenBank/DDBJ databases">
        <title>Genomic Encyclopedia of Type Strains, Phase IV (KMG-IV): sequencing the most valuable type-strain genomes for metagenomic binning, comparative biology and taxonomic classification.</title>
        <authorList>
            <person name="Goeker M."/>
        </authorList>
    </citation>
    <scope>NUCLEOTIDE SEQUENCE [LARGE SCALE GENOMIC DNA]</scope>
    <source>
        <strain evidence="3 4">DSM 24830</strain>
    </source>
</reference>